<dbReference type="EMBL" id="KV878585">
    <property type="protein sequence ID" value="OJJ59518.1"/>
    <property type="molecule type" value="Genomic_DNA"/>
</dbReference>
<evidence type="ECO:0000313" key="3">
    <source>
        <dbReference type="Proteomes" id="UP000184356"/>
    </source>
</evidence>
<feature type="region of interest" description="Disordered" evidence="1">
    <location>
        <begin position="140"/>
        <end position="162"/>
    </location>
</feature>
<dbReference type="Proteomes" id="UP000184356">
    <property type="component" value="Unassembled WGS sequence"/>
</dbReference>
<dbReference type="OrthoDB" id="4157036at2759"/>
<feature type="region of interest" description="Disordered" evidence="1">
    <location>
        <begin position="381"/>
        <end position="401"/>
    </location>
</feature>
<evidence type="ECO:0000313" key="2">
    <source>
        <dbReference type="EMBL" id="OJJ59518.1"/>
    </source>
</evidence>
<dbReference type="GeneID" id="63760848"/>
<name>A0A1L9TJB5_9EURO</name>
<proteinExistence type="predicted"/>
<feature type="compositionally biased region" description="Polar residues" evidence="1">
    <location>
        <begin position="143"/>
        <end position="157"/>
    </location>
</feature>
<feature type="compositionally biased region" description="Polar residues" evidence="1">
    <location>
        <begin position="384"/>
        <end position="394"/>
    </location>
</feature>
<accession>A0A1L9TJB5</accession>
<feature type="compositionally biased region" description="Pro residues" evidence="1">
    <location>
        <begin position="182"/>
        <end position="196"/>
    </location>
</feature>
<organism evidence="2 3">
    <name type="scientific">Aspergillus sydowii CBS 593.65</name>
    <dbReference type="NCBI Taxonomy" id="1036612"/>
    <lineage>
        <taxon>Eukaryota</taxon>
        <taxon>Fungi</taxon>
        <taxon>Dikarya</taxon>
        <taxon>Ascomycota</taxon>
        <taxon>Pezizomycotina</taxon>
        <taxon>Eurotiomycetes</taxon>
        <taxon>Eurotiomycetidae</taxon>
        <taxon>Eurotiales</taxon>
        <taxon>Aspergillaceae</taxon>
        <taxon>Aspergillus</taxon>
        <taxon>Aspergillus subgen. Nidulantes</taxon>
    </lineage>
</organism>
<keyword evidence="3" id="KW-1185">Reference proteome</keyword>
<gene>
    <name evidence="2" type="ORF">ASPSYDRAFT_30378</name>
</gene>
<dbReference type="AlphaFoldDB" id="A0A1L9TJB5"/>
<sequence>MAAHERDFDPVEDDQKHQAFEPPFIKDDSLCEHSVSSVLESSNEESIYNAHIATGNDGNEALSEYQPQKNNTIEDMDPANIAMLCSDETDHAKLFDRPGGSLPDPHRPPAAHLLADKLRVSSTGEITAWPLPGRLSAFHAESEPSTASGDAPSNVQKGSGIDPSRFAKWLKNIKSPVSPALPEYPPPVRSPTPPGLPSFGTEEARSYDFRIGAPHPIENRNVSQLRLLLRGRSPGRSPSESGRHPRTRVFADDGTAVLGSFPQRQSGHGSNVLSKIDDHPFHQQNLPFAQSDGASIRDNNAAAEGVSPCSAAAEATLNWLSANQPPLQTQPTIAPSSTLLASDHGGKRPESYHTCVSRVRDSHSPWRVVMPGHSNLAGSCHLAPTQSAAPTSPQDPEVPERNKYSKYSNLLGRWEVLLKRGKSIFCCCWGSEGDASEACDSADALNPHTTNTTTQDTYVTARDHIPNGSQPARTQIVPFPGKPI</sequence>
<feature type="region of interest" description="Disordered" evidence="1">
    <location>
        <begin position="1"/>
        <end position="25"/>
    </location>
</feature>
<dbReference type="RefSeq" id="XP_040703324.1">
    <property type="nucleotide sequence ID" value="XM_040844775.1"/>
</dbReference>
<feature type="region of interest" description="Disordered" evidence="1">
    <location>
        <begin position="178"/>
        <end position="202"/>
    </location>
</feature>
<dbReference type="VEuPathDB" id="FungiDB:ASPSYDRAFT_30378"/>
<evidence type="ECO:0000256" key="1">
    <source>
        <dbReference type="SAM" id="MobiDB-lite"/>
    </source>
</evidence>
<reference evidence="3" key="1">
    <citation type="journal article" date="2017" name="Genome Biol.">
        <title>Comparative genomics reveals high biological diversity and specific adaptations in the industrially and medically important fungal genus Aspergillus.</title>
        <authorList>
            <person name="de Vries R.P."/>
            <person name="Riley R."/>
            <person name="Wiebenga A."/>
            <person name="Aguilar-Osorio G."/>
            <person name="Amillis S."/>
            <person name="Uchima C.A."/>
            <person name="Anderluh G."/>
            <person name="Asadollahi M."/>
            <person name="Askin M."/>
            <person name="Barry K."/>
            <person name="Battaglia E."/>
            <person name="Bayram O."/>
            <person name="Benocci T."/>
            <person name="Braus-Stromeyer S.A."/>
            <person name="Caldana C."/>
            <person name="Canovas D."/>
            <person name="Cerqueira G.C."/>
            <person name="Chen F."/>
            <person name="Chen W."/>
            <person name="Choi C."/>
            <person name="Clum A."/>
            <person name="Dos Santos R.A."/>
            <person name="Damasio A.R."/>
            <person name="Diallinas G."/>
            <person name="Emri T."/>
            <person name="Fekete E."/>
            <person name="Flipphi M."/>
            <person name="Freyberg S."/>
            <person name="Gallo A."/>
            <person name="Gournas C."/>
            <person name="Habgood R."/>
            <person name="Hainaut M."/>
            <person name="Harispe M.L."/>
            <person name="Henrissat B."/>
            <person name="Hilden K.S."/>
            <person name="Hope R."/>
            <person name="Hossain A."/>
            <person name="Karabika E."/>
            <person name="Karaffa L."/>
            <person name="Karanyi Z."/>
            <person name="Krasevec N."/>
            <person name="Kuo A."/>
            <person name="Kusch H."/>
            <person name="LaButti K."/>
            <person name="Lagendijk E.L."/>
            <person name="Lapidus A."/>
            <person name="Levasseur A."/>
            <person name="Lindquist E."/>
            <person name="Lipzen A."/>
            <person name="Logrieco A.F."/>
            <person name="MacCabe A."/>
            <person name="Maekelae M.R."/>
            <person name="Malavazi I."/>
            <person name="Melin P."/>
            <person name="Meyer V."/>
            <person name="Mielnichuk N."/>
            <person name="Miskei M."/>
            <person name="Molnar A.P."/>
            <person name="Mule G."/>
            <person name="Ngan C.Y."/>
            <person name="Orejas M."/>
            <person name="Orosz E."/>
            <person name="Ouedraogo J.P."/>
            <person name="Overkamp K.M."/>
            <person name="Park H.-S."/>
            <person name="Perrone G."/>
            <person name="Piumi F."/>
            <person name="Punt P.J."/>
            <person name="Ram A.F."/>
            <person name="Ramon A."/>
            <person name="Rauscher S."/>
            <person name="Record E."/>
            <person name="Riano-Pachon D.M."/>
            <person name="Robert V."/>
            <person name="Roehrig J."/>
            <person name="Ruller R."/>
            <person name="Salamov A."/>
            <person name="Salih N.S."/>
            <person name="Samson R.A."/>
            <person name="Sandor E."/>
            <person name="Sanguinetti M."/>
            <person name="Schuetze T."/>
            <person name="Sepcic K."/>
            <person name="Shelest E."/>
            <person name="Sherlock G."/>
            <person name="Sophianopoulou V."/>
            <person name="Squina F.M."/>
            <person name="Sun H."/>
            <person name="Susca A."/>
            <person name="Todd R.B."/>
            <person name="Tsang A."/>
            <person name="Unkles S.E."/>
            <person name="van de Wiele N."/>
            <person name="van Rossen-Uffink D."/>
            <person name="Oliveira J.V."/>
            <person name="Vesth T.C."/>
            <person name="Visser J."/>
            <person name="Yu J.-H."/>
            <person name="Zhou M."/>
            <person name="Andersen M.R."/>
            <person name="Archer D.B."/>
            <person name="Baker S.E."/>
            <person name="Benoit I."/>
            <person name="Brakhage A.A."/>
            <person name="Braus G.H."/>
            <person name="Fischer R."/>
            <person name="Frisvad J.C."/>
            <person name="Goldman G.H."/>
            <person name="Houbraken J."/>
            <person name="Oakley B."/>
            <person name="Pocsi I."/>
            <person name="Scazzocchio C."/>
            <person name="Seiboth B."/>
            <person name="vanKuyk P.A."/>
            <person name="Wortman J."/>
            <person name="Dyer P.S."/>
            <person name="Grigoriev I.V."/>
        </authorList>
    </citation>
    <scope>NUCLEOTIDE SEQUENCE [LARGE SCALE GENOMIC DNA]</scope>
    <source>
        <strain evidence="3">CBS 593.65</strain>
    </source>
</reference>
<protein>
    <submittedName>
        <fullName evidence="2">Uncharacterized protein</fullName>
    </submittedName>
</protein>